<dbReference type="GO" id="GO:0016773">
    <property type="term" value="F:phosphotransferase activity, alcohol group as acceptor"/>
    <property type="evidence" value="ECO:0007669"/>
    <property type="project" value="UniProtKB-UniRule"/>
</dbReference>
<dbReference type="InterPro" id="IPR043129">
    <property type="entry name" value="ATPase_NBD"/>
</dbReference>
<keyword evidence="1 2" id="KW-0808">Transferase</keyword>
<comment type="catalytic activity">
    <reaction evidence="1">
        <text>1,6-anhydro-N-acetyl-beta-muramate + ATP + H2O = N-acetyl-D-muramate 6-phosphate + ADP + H(+)</text>
        <dbReference type="Rhea" id="RHEA:24952"/>
        <dbReference type="ChEBI" id="CHEBI:15377"/>
        <dbReference type="ChEBI" id="CHEBI:15378"/>
        <dbReference type="ChEBI" id="CHEBI:30616"/>
        <dbReference type="ChEBI" id="CHEBI:58690"/>
        <dbReference type="ChEBI" id="CHEBI:58722"/>
        <dbReference type="ChEBI" id="CHEBI:456216"/>
        <dbReference type="EC" id="2.7.1.170"/>
    </reaction>
</comment>
<dbReference type="UniPathway" id="UPA00544"/>
<evidence type="ECO:0000313" key="2">
    <source>
        <dbReference type="EMBL" id="STO59577.1"/>
    </source>
</evidence>
<dbReference type="InterPro" id="IPR005338">
    <property type="entry name" value="Anhydro_N_Ac-Mur_kinase"/>
</dbReference>
<dbReference type="GO" id="GO:0009254">
    <property type="term" value="P:peptidoglycan turnover"/>
    <property type="evidence" value="ECO:0007669"/>
    <property type="project" value="UniProtKB-UniRule"/>
</dbReference>
<evidence type="ECO:0000313" key="3">
    <source>
        <dbReference type="Proteomes" id="UP000254329"/>
    </source>
</evidence>
<organism evidence="2 3">
    <name type="scientific">Canicola haemoglobinophilus</name>
    <dbReference type="NCBI Taxonomy" id="733"/>
    <lineage>
        <taxon>Bacteria</taxon>
        <taxon>Pseudomonadati</taxon>
        <taxon>Pseudomonadota</taxon>
        <taxon>Gammaproteobacteria</taxon>
        <taxon>Pasteurellales</taxon>
        <taxon>Pasteurellaceae</taxon>
        <taxon>Canicola</taxon>
    </lineage>
</organism>
<keyword evidence="1" id="KW-0119">Carbohydrate metabolism</keyword>
<dbReference type="Gene3D" id="3.30.420.40">
    <property type="match status" value="2"/>
</dbReference>
<keyword evidence="1" id="KW-0067">ATP-binding</keyword>
<feature type="binding site" evidence="1">
    <location>
        <begin position="13"/>
        <end position="20"/>
    </location>
    <ligand>
        <name>ATP</name>
        <dbReference type="ChEBI" id="CHEBI:30616"/>
    </ligand>
</feature>
<dbReference type="NCBIfam" id="NF007148">
    <property type="entry name" value="PRK09585.3-2"/>
    <property type="match status" value="1"/>
</dbReference>
<gene>
    <name evidence="1 2" type="primary">anmK</name>
    <name evidence="2" type="ORF">NCTC1659_00833</name>
</gene>
<dbReference type="STRING" id="733.B0186_10545"/>
<reference evidence="2 3" key="1">
    <citation type="submission" date="2018-06" db="EMBL/GenBank/DDBJ databases">
        <authorList>
            <consortium name="Pathogen Informatics"/>
            <person name="Doyle S."/>
        </authorList>
    </citation>
    <scope>NUCLEOTIDE SEQUENCE [LARGE SCALE GENOMIC DNA]</scope>
    <source>
        <strain evidence="2 3">NCTC1659</strain>
    </source>
</reference>
<dbReference type="PANTHER" id="PTHR30605">
    <property type="entry name" value="ANHYDRO-N-ACETYLMURAMIC ACID KINASE"/>
    <property type="match status" value="1"/>
</dbReference>
<dbReference type="GO" id="GO:0005524">
    <property type="term" value="F:ATP binding"/>
    <property type="evidence" value="ECO:0007669"/>
    <property type="project" value="UniProtKB-UniRule"/>
</dbReference>
<proteinExistence type="inferred from homology"/>
<dbReference type="CDD" id="cd24050">
    <property type="entry name" value="ASKHA_NBD_ANMK"/>
    <property type="match status" value="1"/>
</dbReference>
<accession>A0A1V4AYN7</accession>
<name>A0A1V4AYN7_9PAST</name>
<dbReference type="EMBL" id="UGHF01000001">
    <property type="protein sequence ID" value="STO59577.1"/>
    <property type="molecule type" value="Genomic_DNA"/>
</dbReference>
<evidence type="ECO:0000256" key="1">
    <source>
        <dbReference type="HAMAP-Rule" id="MF_01270"/>
    </source>
</evidence>
<comment type="pathway">
    <text evidence="1">Amino-sugar metabolism; 1,6-anhydro-N-acetylmuramate degradation.</text>
</comment>
<dbReference type="GO" id="GO:0016301">
    <property type="term" value="F:kinase activity"/>
    <property type="evidence" value="ECO:0007669"/>
    <property type="project" value="UniProtKB-KW"/>
</dbReference>
<dbReference type="PANTHER" id="PTHR30605:SF0">
    <property type="entry name" value="ANHYDRO-N-ACETYLMURAMIC ACID KINASE"/>
    <property type="match status" value="1"/>
</dbReference>
<dbReference type="NCBIfam" id="NF007139">
    <property type="entry name" value="PRK09585.1-3"/>
    <property type="match status" value="1"/>
</dbReference>
<dbReference type="HAMAP" id="MF_01270">
    <property type="entry name" value="AnhMurNAc_kinase"/>
    <property type="match status" value="1"/>
</dbReference>
<dbReference type="SUPFAM" id="SSF53067">
    <property type="entry name" value="Actin-like ATPase domain"/>
    <property type="match status" value="1"/>
</dbReference>
<keyword evidence="1" id="KW-0547">Nucleotide-binding</keyword>
<comment type="pathway">
    <text evidence="1">Cell wall biogenesis; peptidoglycan recycling.</text>
</comment>
<comment type="similarity">
    <text evidence="1">Belongs to the anhydro-N-acetylmuramic acid kinase family.</text>
</comment>
<dbReference type="AlphaFoldDB" id="A0A1V4AYN7"/>
<dbReference type="EC" id="2.7.1.170" evidence="1"/>
<dbReference type="RefSeq" id="WP_078219320.1">
    <property type="nucleotide sequence ID" value="NZ_MUXZ01000049.1"/>
</dbReference>
<keyword evidence="1 2" id="KW-0418">Kinase</keyword>
<dbReference type="Pfam" id="PF03702">
    <property type="entry name" value="AnmK"/>
    <property type="match status" value="1"/>
</dbReference>
<dbReference type="GO" id="GO:0097175">
    <property type="term" value="P:1,6-anhydro-N-acetyl-beta-muramic acid catabolic process"/>
    <property type="evidence" value="ECO:0007669"/>
    <property type="project" value="UniProtKB-UniRule"/>
</dbReference>
<sequence length="372" mass="40657">MQKSLYYIGIMSGTSLDGVDLALMDFAQQPAKLVASHCFPMPENLRQKLSALLSSGETSLQNLGEIDHQLGLLYATSVQHFLAQHQIAAEDIQAIGCHGQTIWHSPQGQYPFTMQIGDANLISALTGITTIADFRRKDMAYGGQGAPLVPAFHQGLFARSDRITVVLNIGGISNISCLIPEQEVIGYDTGVGNALMDGWIEQHLGLPFDQNGEWAKSGQVSQDLLKDLLDEPYFQQPAPKSTGRELFNLAWLEKKRQKHTALLPQDVQATLLEFTVQCTVQELLKLQNPQHLPCLLLVCGGGARNTQLMARLQACLPNWQVATTTEYGLSVDDVEAAAFAWLAYQRMNNLPSNLPSVTGAKSAVSLGVIYPK</sequence>
<protein>
    <recommendedName>
        <fullName evidence="1">Anhydro-N-acetylmuramic acid kinase</fullName>
        <ecNumber evidence="1">2.7.1.170</ecNumber>
    </recommendedName>
    <alternativeName>
        <fullName evidence="1">AnhMurNAc kinase</fullName>
    </alternativeName>
</protein>
<dbReference type="UniPathway" id="UPA00343"/>
<dbReference type="Proteomes" id="UP000254329">
    <property type="component" value="Unassembled WGS sequence"/>
</dbReference>
<comment type="function">
    <text evidence="1">Catalyzes the specific phosphorylation of 1,6-anhydro-N-acetylmuramic acid (anhMurNAc) with the simultaneous cleavage of the 1,6-anhydro ring, generating MurNAc-6-P. Is required for the utilization of anhMurNAc either imported from the medium or derived from its own cell wall murein, and thus plays a role in cell wall recycling.</text>
</comment>
<dbReference type="GO" id="GO:0006040">
    <property type="term" value="P:amino sugar metabolic process"/>
    <property type="evidence" value="ECO:0007669"/>
    <property type="project" value="InterPro"/>
</dbReference>
<keyword evidence="3" id="KW-1185">Reference proteome</keyword>